<keyword evidence="1" id="KW-0472">Membrane</keyword>
<proteinExistence type="predicted"/>
<name>A0A9W7FN68_9STRA</name>
<organism evidence="2 3">
    <name type="scientific">Triparma laevis f. longispina</name>
    <dbReference type="NCBI Taxonomy" id="1714387"/>
    <lineage>
        <taxon>Eukaryota</taxon>
        <taxon>Sar</taxon>
        <taxon>Stramenopiles</taxon>
        <taxon>Ochrophyta</taxon>
        <taxon>Bolidophyceae</taxon>
        <taxon>Parmales</taxon>
        <taxon>Triparmaceae</taxon>
        <taxon>Triparma</taxon>
    </lineage>
</organism>
<feature type="transmembrane region" description="Helical" evidence="1">
    <location>
        <begin position="12"/>
        <end position="30"/>
    </location>
</feature>
<dbReference type="AlphaFoldDB" id="A0A9W7FN68"/>
<protein>
    <submittedName>
        <fullName evidence="2">Uncharacterized protein</fullName>
    </submittedName>
</protein>
<dbReference type="EMBL" id="BRXW01000237">
    <property type="protein sequence ID" value="GMI15772.1"/>
    <property type="molecule type" value="Genomic_DNA"/>
</dbReference>
<evidence type="ECO:0000256" key="1">
    <source>
        <dbReference type="SAM" id="Phobius"/>
    </source>
</evidence>
<accession>A0A9W7FN68</accession>
<evidence type="ECO:0000313" key="2">
    <source>
        <dbReference type="EMBL" id="GMI15772.1"/>
    </source>
</evidence>
<keyword evidence="1" id="KW-1133">Transmembrane helix</keyword>
<keyword evidence="1" id="KW-0812">Transmembrane</keyword>
<feature type="transmembrane region" description="Helical" evidence="1">
    <location>
        <begin position="42"/>
        <end position="61"/>
    </location>
</feature>
<keyword evidence="3" id="KW-1185">Reference proteome</keyword>
<dbReference type="Proteomes" id="UP001165122">
    <property type="component" value="Unassembled WGS sequence"/>
</dbReference>
<sequence>MLVFFEAGSAGQLVTALFITIISLKVFLVFQPYRKLDENVIAELSQWSIFFTLLAAIMIKLKDALVEAHTYEFGVLIIFSNLVGGLLVGLGLLYKPMLTSLAALRRKNVHSCKVKGLNDSYSES</sequence>
<reference evidence="3" key="1">
    <citation type="journal article" date="2023" name="Commun. Biol.">
        <title>Genome analysis of Parmales, the sister group of diatoms, reveals the evolutionary specialization of diatoms from phago-mixotrophs to photoautotrophs.</title>
        <authorList>
            <person name="Ban H."/>
            <person name="Sato S."/>
            <person name="Yoshikawa S."/>
            <person name="Yamada K."/>
            <person name="Nakamura Y."/>
            <person name="Ichinomiya M."/>
            <person name="Sato N."/>
            <person name="Blanc-Mathieu R."/>
            <person name="Endo H."/>
            <person name="Kuwata A."/>
            <person name="Ogata H."/>
        </authorList>
    </citation>
    <scope>NUCLEOTIDE SEQUENCE [LARGE SCALE GENOMIC DNA]</scope>
    <source>
        <strain evidence="3">NIES 3700</strain>
    </source>
</reference>
<feature type="transmembrane region" description="Helical" evidence="1">
    <location>
        <begin position="73"/>
        <end position="94"/>
    </location>
</feature>
<gene>
    <name evidence="2" type="ORF">TrLO_g10293</name>
</gene>
<evidence type="ECO:0000313" key="3">
    <source>
        <dbReference type="Proteomes" id="UP001165122"/>
    </source>
</evidence>
<comment type="caution">
    <text evidence="2">The sequence shown here is derived from an EMBL/GenBank/DDBJ whole genome shotgun (WGS) entry which is preliminary data.</text>
</comment>